<dbReference type="Proteomes" id="UP001529510">
    <property type="component" value="Unassembled WGS sequence"/>
</dbReference>
<keyword evidence="2" id="KW-1185">Reference proteome</keyword>
<dbReference type="AlphaFoldDB" id="A0ABD0RM07"/>
<protein>
    <submittedName>
        <fullName evidence="1">Uncharacterized protein</fullName>
    </submittedName>
</protein>
<gene>
    <name evidence="1" type="ORF">M9458_002746</name>
</gene>
<comment type="caution">
    <text evidence="1">The sequence shown here is derived from an EMBL/GenBank/DDBJ whole genome shotgun (WGS) entry which is preliminary data.</text>
</comment>
<reference evidence="1 2" key="1">
    <citation type="submission" date="2024-05" db="EMBL/GenBank/DDBJ databases">
        <title>Genome sequencing and assembly of Indian major carp, Cirrhinus mrigala (Hamilton, 1822).</title>
        <authorList>
            <person name="Mohindra V."/>
            <person name="Chowdhury L.M."/>
            <person name="Lal K."/>
            <person name="Jena J.K."/>
        </authorList>
    </citation>
    <scope>NUCLEOTIDE SEQUENCE [LARGE SCALE GENOMIC DNA]</scope>
    <source>
        <strain evidence="1">CM1030</strain>
        <tissue evidence="1">Blood</tissue>
    </source>
</reference>
<dbReference type="EMBL" id="JAMKFB020000002">
    <property type="protein sequence ID" value="KAL0199559.1"/>
    <property type="molecule type" value="Genomic_DNA"/>
</dbReference>
<proteinExistence type="predicted"/>
<evidence type="ECO:0000313" key="2">
    <source>
        <dbReference type="Proteomes" id="UP001529510"/>
    </source>
</evidence>
<name>A0ABD0RM07_CIRMR</name>
<feature type="non-terminal residue" evidence="1">
    <location>
        <position position="1"/>
    </location>
</feature>
<organism evidence="1 2">
    <name type="scientific">Cirrhinus mrigala</name>
    <name type="common">Mrigala</name>
    <dbReference type="NCBI Taxonomy" id="683832"/>
    <lineage>
        <taxon>Eukaryota</taxon>
        <taxon>Metazoa</taxon>
        <taxon>Chordata</taxon>
        <taxon>Craniata</taxon>
        <taxon>Vertebrata</taxon>
        <taxon>Euteleostomi</taxon>
        <taxon>Actinopterygii</taxon>
        <taxon>Neopterygii</taxon>
        <taxon>Teleostei</taxon>
        <taxon>Ostariophysi</taxon>
        <taxon>Cypriniformes</taxon>
        <taxon>Cyprinidae</taxon>
        <taxon>Labeoninae</taxon>
        <taxon>Labeonini</taxon>
        <taxon>Cirrhinus</taxon>
    </lineage>
</organism>
<feature type="non-terminal residue" evidence="1">
    <location>
        <position position="58"/>
    </location>
</feature>
<evidence type="ECO:0000313" key="1">
    <source>
        <dbReference type="EMBL" id="KAL0199559.1"/>
    </source>
</evidence>
<sequence>LRVPPCAVRVAAQAERRILTEYHRTEERREGIVLTDTGWTSPRSSGPLDVWSGFHIFP</sequence>
<accession>A0ABD0RM07</accession>